<gene>
    <name evidence="10" type="ORF">GOODEAATRI_020850</name>
</gene>
<evidence type="ECO:0000256" key="1">
    <source>
        <dbReference type="ARBA" id="ARBA00004123"/>
    </source>
</evidence>
<feature type="region of interest" description="Disordered" evidence="8">
    <location>
        <begin position="182"/>
        <end position="222"/>
    </location>
</feature>
<evidence type="ECO:0000256" key="5">
    <source>
        <dbReference type="ARBA" id="ARBA00022833"/>
    </source>
</evidence>
<evidence type="ECO:0000256" key="8">
    <source>
        <dbReference type="SAM" id="MobiDB-lite"/>
    </source>
</evidence>
<feature type="region of interest" description="Disordered" evidence="8">
    <location>
        <begin position="1"/>
        <end position="37"/>
    </location>
</feature>
<evidence type="ECO:0000256" key="2">
    <source>
        <dbReference type="ARBA" id="ARBA00022723"/>
    </source>
</evidence>
<dbReference type="PANTHER" id="PTHR24381">
    <property type="entry name" value="ZINC FINGER PROTEIN"/>
    <property type="match status" value="1"/>
</dbReference>
<dbReference type="PROSITE" id="PS00028">
    <property type="entry name" value="ZINC_FINGER_C2H2_1"/>
    <property type="match status" value="3"/>
</dbReference>
<dbReference type="InterPro" id="IPR036236">
    <property type="entry name" value="Znf_C2H2_sf"/>
</dbReference>
<proteinExistence type="predicted"/>
<dbReference type="PANTHER" id="PTHR24381:SF393">
    <property type="entry name" value="CHROMATIN-LINKED ADAPTOR FOR MSL PROTEINS, ISOFORM B"/>
    <property type="match status" value="1"/>
</dbReference>
<evidence type="ECO:0000259" key="9">
    <source>
        <dbReference type="PROSITE" id="PS50157"/>
    </source>
</evidence>
<evidence type="ECO:0000313" key="10">
    <source>
        <dbReference type="EMBL" id="MEQ2172420.1"/>
    </source>
</evidence>
<evidence type="ECO:0000256" key="6">
    <source>
        <dbReference type="ARBA" id="ARBA00023242"/>
    </source>
</evidence>
<feature type="domain" description="C2H2-type" evidence="9">
    <location>
        <begin position="244"/>
        <end position="271"/>
    </location>
</feature>
<organism evidence="10 11">
    <name type="scientific">Goodea atripinnis</name>
    <dbReference type="NCBI Taxonomy" id="208336"/>
    <lineage>
        <taxon>Eukaryota</taxon>
        <taxon>Metazoa</taxon>
        <taxon>Chordata</taxon>
        <taxon>Craniata</taxon>
        <taxon>Vertebrata</taxon>
        <taxon>Euteleostomi</taxon>
        <taxon>Actinopterygii</taxon>
        <taxon>Neopterygii</taxon>
        <taxon>Teleostei</taxon>
        <taxon>Neoteleostei</taxon>
        <taxon>Acanthomorphata</taxon>
        <taxon>Ovalentaria</taxon>
        <taxon>Atherinomorphae</taxon>
        <taxon>Cyprinodontiformes</taxon>
        <taxon>Goodeidae</taxon>
        <taxon>Goodea</taxon>
    </lineage>
</organism>
<protein>
    <recommendedName>
        <fullName evidence="9">C2H2-type domain-containing protein</fullName>
    </recommendedName>
</protein>
<feature type="domain" description="C2H2-type" evidence="9">
    <location>
        <begin position="141"/>
        <end position="168"/>
    </location>
</feature>
<evidence type="ECO:0000256" key="3">
    <source>
        <dbReference type="ARBA" id="ARBA00022737"/>
    </source>
</evidence>
<dbReference type="Pfam" id="PF00096">
    <property type="entry name" value="zf-C2H2"/>
    <property type="match status" value="2"/>
</dbReference>
<name>A0ABV0NLY8_9TELE</name>
<feature type="compositionally biased region" description="Polar residues" evidence="8">
    <location>
        <begin position="182"/>
        <end position="200"/>
    </location>
</feature>
<evidence type="ECO:0000256" key="7">
    <source>
        <dbReference type="PROSITE-ProRule" id="PRU00042"/>
    </source>
</evidence>
<keyword evidence="5" id="KW-0862">Zinc</keyword>
<dbReference type="EMBL" id="JAHRIO010041957">
    <property type="protein sequence ID" value="MEQ2172420.1"/>
    <property type="molecule type" value="Genomic_DNA"/>
</dbReference>
<feature type="domain" description="C2H2-type" evidence="9">
    <location>
        <begin position="272"/>
        <end position="299"/>
    </location>
</feature>
<sequence length="308" mass="33857">MASGVERILSAAGPENTHGYQAQTGDSNEERVPRRYKSAADNSLSCTVYGVVLQPDTSLQQSQHPQQHVVQAQQASLQVGADRGHKCGACGHDLSHLANPHEHQCMVTQDRSFQCTQCMKIFSQATDLLEHQCVQVEQKPFVCGVCKMGFSLLTSLAQHHNSHGNNPMKCSICEKTYRPGSGNVTPTSSAANPQQPTTGETSGGGAVISASSPPTFEASAPDRPYKYSSELQRHRRVHTGEKPFKCANCDKSFKQREHLAKHQSVHSRETQFKCVWCGERFVDLTALQEHTVQHTAENENFPEASCIQ</sequence>
<evidence type="ECO:0000313" key="11">
    <source>
        <dbReference type="Proteomes" id="UP001476798"/>
    </source>
</evidence>
<keyword evidence="11" id="KW-1185">Reference proteome</keyword>
<dbReference type="Gene3D" id="3.30.160.60">
    <property type="entry name" value="Classic Zinc Finger"/>
    <property type="match status" value="5"/>
</dbReference>
<evidence type="ECO:0000256" key="4">
    <source>
        <dbReference type="ARBA" id="ARBA00022771"/>
    </source>
</evidence>
<dbReference type="InterPro" id="IPR013087">
    <property type="entry name" value="Znf_C2H2_type"/>
</dbReference>
<keyword evidence="6" id="KW-0539">Nucleus</keyword>
<keyword evidence="3" id="KW-0677">Repeat</keyword>
<comment type="subcellular location">
    <subcellularLocation>
        <location evidence="1">Nucleus</location>
    </subcellularLocation>
</comment>
<comment type="caution">
    <text evidence="10">The sequence shown here is derived from an EMBL/GenBank/DDBJ whole genome shotgun (WGS) entry which is preliminary data.</text>
</comment>
<accession>A0ABV0NLY8</accession>
<dbReference type="SUPFAM" id="SSF57667">
    <property type="entry name" value="beta-beta-alpha zinc fingers"/>
    <property type="match status" value="3"/>
</dbReference>
<reference evidence="10 11" key="1">
    <citation type="submission" date="2021-06" db="EMBL/GenBank/DDBJ databases">
        <authorList>
            <person name="Palmer J.M."/>
        </authorList>
    </citation>
    <scope>NUCLEOTIDE SEQUENCE [LARGE SCALE GENOMIC DNA]</scope>
    <source>
        <strain evidence="10 11">GA_2019</strain>
        <tissue evidence="10">Muscle</tissue>
    </source>
</reference>
<feature type="domain" description="C2H2-type" evidence="9">
    <location>
        <begin position="216"/>
        <end position="243"/>
    </location>
</feature>
<keyword evidence="2" id="KW-0479">Metal-binding</keyword>
<dbReference type="Proteomes" id="UP001476798">
    <property type="component" value="Unassembled WGS sequence"/>
</dbReference>
<keyword evidence="4 7" id="KW-0863">Zinc-finger</keyword>
<feature type="domain" description="C2H2-type" evidence="9">
    <location>
        <begin position="113"/>
        <end position="140"/>
    </location>
</feature>
<dbReference type="SMART" id="SM00355">
    <property type="entry name" value="ZnF_C2H2"/>
    <property type="match status" value="4"/>
</dbReference>
<dbReference type="PROSITE" id="PS50157">
    <property type="entry name" value="ZINC_FINGER_C2H2_2"/>
    <property type="match status" value="5"/>
</dbReference>